<gene>
    <name evidence="9" type="ORF">R9Z33_19170</name>
</gene>
<comment type="subcellular location">
    <subcellularLocation>
        <location evidence="1 8">Cell membrane</location>
        <topology evidence="1 8">Multi-pass membrane protein</topology>
    </subcellularLocation>
</comment>
<feature type="transmembrane region" description="Helical" evidence="8">
    <location>
        <begin position="222"/>
        <end position="240"/>
    </location>
</feature>
<comment type="similarity">
    <text evidence="2 8">Belongs to the 4-toluene sulfonate uptake permease (TSUP) (TC 2.A.102) family.</text>
</comment>
<evidence type="ECO:0000256" key="4">
    <source>
        <dbReference type="ARBA" id="ARBA00022475"/>
    </source>
</evidence>
<keyword evidence="5 8" id="KW-0812">Transmembrane</keyword>
<feature type="transmembrane region" description="Helical" evidence="8">
    <location>
        <begin position="191"/>
        <end position="210"/>
    </location>
</feature>
<evidence type="ECO:0000256" key="6">
    <source>
        <dbReference type="ARBA" id="ARBA00022989"/>
    </source>
</evidence>
<dbReference type="InterPro" id="IPR052017">
    <property type="entry name" value="TSUP"/>
</dbReference>
<dbReference type="InterPro" id="IPR002781">
    <property type="entry name" value="TM_pro_TauE-like"/>
</dbReference>
<protein>
    <recommendedName>
        <fullName evidence="8">Probable membrane transporter protein</fullName>
    </recommendedName>
</protein>
<evidence type="ECO:0000256" key="8">
    <source>
        <dbReference type="RuleBase" id="RU363041"/>
    </source>
</evidence>
<feature type="transmembrane region" description="Helical" evidence="8">
    <location>
        <begin position="75"/>
        <end position="94"/>
    </location>
</feature>
<evidence type="ECO:0000313" key="9">
    <source>
        <dbReference type="EMBL" id="WPB84205.1"/>
    </source>
</evidence>
<keyword evidence="10" id="KW-1185">Reference proteome</keyword>
<feature type="transmembrane region" description="Helical" evidence="8">
    <location>
        <begin position="100"/>
        <end position="120"/>
    </location>
</feature>
<evidence type="ECO:0000256" key="1">
    <source>
        <dbReference type="ARBA" id="ARBA00004651"/>
    </source>
</evidence>
<keyword evidence="3" id="KW-0813">Transport</keyword>
<sequence length="242" mass="24354">MFDSALHLAAIALVFLLAGFSKGLIGLGLPTIAMALLSLLGSPAQAAALLLLPSFVTNLVQIAPAREAWRLTRRLWPMLAGVVLGTALGGLAWGGFGGRYGAVVLGVALAAYGALGLLAIRPRWPERAGALVGTLTGALTAATGVFVLPAVPWLQGIGLARDELVRALGLAFLVATLALGLLLGGSGALEGAQLLASSLALLPALAGQALGTALRGRLSEAAFKRVFFAGLLLLGAGIALRG</sequence>
<evidence type="ECO:0000256" key="5">
    <source>
        <dbReference type="ARBA" id="ARBA00022692"/>
    </source>
</evidence>
<dbReference type="PANTHER" id="PTHR30269">
    <property type="entry name" value="TRANSMEMBRANE PROTEIN YFCA"/>
    <property type="match status" value="1"/>
</dbReference>
<organism evidence="9 10">
    <name type="scientific">Sediminicoccus rosea</name>
    <dbReference type="NCBI Taxonomy" id="1225128"/>
    <lineage>
        <taxon>Bacteria</taxon>
        <taxon>Pseudomonadati</taxon>
        <taxon>Pseudomonadota</taxon>
        <taxon>Alphaproteobacteria</taxon>
        <taxon>Acetobacterales</taxon>
        <taxon>Roseomonadaceae</taxon>
        <taxon>Sediminicoccus</taxon>
    </lineage>
</organism>
<feature type="transmembrane region" description="Helical" evidence="8">
    <location>
        <begin position="164"/>
        <end position="184"/>
    </location>
</feature>
<reference evidence="9 10" key="1">
    <citation type="submission" date="2023-11" db="EMBL/GenBank/DDBJ databases">
        <title>Arctic aerobic anoxygenic photoheterotroph Sediminicoccus rosea KRV36 adapts its photosynthesis to long days of polar summer.</title>
        <authorList>
            <person name="Tomasch J."/>
            <person name="Kopejtka K."/>
            <person name="Bily T."/>
            <person name="Gardiner A.T."/>
            <person name="Gardian Z."/>
            <person name="Shivaramu S."/>
            <person name="Koblizek M."/>
            <person name="Engelhardt F."/>
            <person name="Kaftan D."/>
        </authorList>
    </citation>
    <scope>NUCLEOTIDE SEQUENCE [LARGE SCALE GENOMIC DNA]</scope>
    <source>
        <strain evidence="9 10">R-30</strain>
    </source>
</reference>
<dbReference type="Proteomes" id="UP001305521">
    <property type="component" value="Chromosome"/>
</dbReference>
<proteinExistence type="inferred from homology"/>
<accession>A0ABZ0PGC1</accession>
<dbReference type="PANTHER" id="PTHR30269:SF32">
    <property type="entry name" value="MEMBRANE TRANSPORTER PROTEIN-RELATED"/>
    <property type="match status" value="1"/>
</dbReference>
<dbReference type="Pfam" id="PF01925">
    <property type="entry name" value="TauE"/>
    <property type="match status" value="1"/>
</dbReference>
<keyword evidence="6 8" id="KW-1133">Transmembrane helix</keyword>
<evidence type="ECO:0000313" key="10">
    <source>
        <dbReference type="Proteomes" id="UP001305521"/>
    </source>
</evidence>
<dbReference type="RefSeq" id="WP_318648163.1">
    <property type="nucleotide sequence ID" value="NZ_CP137852.1"/>
</dbReference>
<feature type="transmembrane region" description="Helical" evidence="8">
    <location>
        <begin position="132"/>
        <end position="152"/>
    </location>
</feature>
<evidence type="ECO:0000256" key="7">
    <source>
        <dbReference type="ARBA" id="ARBA00023136"/>
    </source>
</evidence>
<keyword evidence="7 8" id="KW-0472">Membrane</keyword>
<evidence type="ECO:0000256" key="3">
    <source>
        <dbReference type="ARBA" id="ARBA00022448"/>
    </source>
</evidence>
<keyword evidence="4 8" id="KW-1003">Cell membrane</keyword>
<name>A0ABZ0PGC1_9PROT</name>
<evidence type="ECO:0000256" key="2">
    <source>
        <dbReference type="ARBA" id="ARBA00009142"/>
    </source>
</evidence>
<dbReference type="EMBL" id="CP137852">
    <property type="protein sequence ID" value="WPB84205.1"/>
    <property type="molecule type" value="Genomic_DNA"/>
</dbReference>